<name>A0A9D2BMV3_9FIRM</name>
<gene>
    <name evidence="4" type="ORF">H9980_04980</name>
</gene>
<dbReference type="Proteomes" id="UP000886724">
    <property type="component" value="Unassembled WGS sequence"/>
</dbReference>
<dbReference type="GO" id="GO:0003700">
    <property type="term" value="F:DNA-binding transcription factor activity"/>
    <property type="evidence" value="ECO:0007669"/>
    <property type="project" value="InterPro"/>
</dbReference>
<dbReference type="SMART" id="SM00420">
    <property type="entry name" value="HTH_DEOR"/>
    <property type="match status" value="1"/>
</dbReference>
<evidence type="ECO:0000256" key="2">
    <source>
        <dbReference type="ARBA" id="ARBA00023163"/>
    </source>
</evidence>
<evidence type="ECO:0000259" key="3">
    <source>
        <dbReference type="PROSITE" id="PS51000"/>
    </source>
</evidence>
<dbReference type="InterPro" id="IPR037171">
    <property type="entry name" value="NagB/RpiA_transferase-like"/>
</dbReference>
<dbReference type="EMBL" id="DXET01000112">
    <property type="protein sequence ID" value="HIX81312.1"/>
    <property type="molecule type" value="Genomic_DNA"/>
</dbReference>
<keyword evidence="2" id="KW-0804">Transcription</keyword>
<accession>A0A9D2BMV3</accession>
<protein>
    <submittedName>
        <fullName evidence="4">DeoR/GlpR family DNA-binding transcription regulator</fullName>
    </submittedName>
</protein>
<reference evidence="4" key="2">
    <citation type="submission" date="2021-04" db="EMBL/GenBank/DDBJ databases">
        <authorList>
            <person name="Gilroy R."/>
        </authorList>
    </citation>
    <scope>NUCLEOTIDE SEQUENCE</scope>
    <source>
        <strain evidence="4">ChiGjej1B1-14440</strain>
    </source>
</reference>
<dbReference type="SUPFAM" id="SSF46785">
    <property type="entry name" value="Winged helix' DNA-binding domain"/>
    <property type="match status" value="1"/>
</dbReference>
<dbReference type="AlphaFoldDB" id="A0A9D2BMV3"/>
<evidence type="ECO:0000313" key="5">
    <source>
        <dbReference type="Proteomes" id="UP000886724"/>
    </source>
</evidence>
<dbReference type="SUPFAM" id="SSF100950">
    <property type="entry name" value="NagB/RpiA/CoA transferase-like"/>
    <property type="match status" value="1"/>
</dbReference>
<dbReference type="GO" id="GO:0003677">
    <property type="term" value="F:DNA binding"/>
    <property type="evidence" value="ECO:0007669"/>
    <property type="project" value="UniProtKB-KW"/>
</dbReference>
<dbReference type="InterPro" id="IPR014036">
    <property type="entry name" value="DeoR-like_C"/>
</dbReference>
<dbReference type="Pfam" id="PF00455">
    <property type="entry name" value="DeoRC"/>
    <property type="match status" value="1"/>
</dbReference>
<reference evidence="4" key="1">
    <citation type="journal article" date="2021" name="PeerJ">
        <title>Extensive microbial diversity within the chicken gut microbiome revealed by metagenomics and culture.</title>
        <authorList>
            <person name="Gilroy R."/>
            <person name="Ravi A."/>
            <person name="Getino M."/>
            <person name="Pursley I."/>
            <person name="Horton D.L."/>
            <person name="Alikhan N.F."/>
            <person name="Baker D."/>
            <person name="Gharbi K."/>
            <person name="Hall N."/>
            <person name="Watson M."/>
            <person name="Adriaenssens E.M."/>
            <person name="Foster-Nyarko E."/>
            <person name="Jarju S."/>
            <person name="Secka A."/>
            <person name="Antonio M."/>
            <person name="Oren A."/>
            <person name="Chaudhuri R.R."/>
            <person name="La Ragione R."/>
            <person name="Hildebrand F."/>
            <person name="Pallen M.J."/>
        </authorList>
    </citation>
    <scope>NUCLEOTIDE SEQUENCE</scope>
    <source>
        <strain evidence="4">ChiGjej1B1-14440</strain>
    </source>
</reference>
<dbReference type="InterPro" id="IPR036390">
    <property type="entry name" value="WH_DNA-bd_sf"/>
</dbReference>
<dbReference type="PANTHER" id="PTHR30363:SF44">
    <property type="entry name" value="AGA OPERON TRANSCRIPTIONAL REPRESSOR-RELATED"/>
    <property type="match status" value="1"/>
</dbReference>
<evidence type="ECO:0000313" key="4">
    <source>
        <dbReference type="EMBL" id="HIX81312.1"/>
    </source>
</evidence>
<dbReference type="Pfam" id="PF08220">
    <property type="entry name" value="HTH_DeoR"/>
    <property type="match status" value="1"/>
</dbReference>
<dbReference type="InterPro" id="IPR050313">
    <property type="entry name" value="Carb_Metab_HTH_regulators"/>
</dbReference>
<organism evidence="4 5">
    <name type="scientific">Candidatus Erysipelatoclostridium merdavium</name>
    <dbReference type="NCBI Taxonomy" id="2838566"/>
    <lineage>
        <taxon>Bacteria</taxon>
        <taxon>Bacillati</taxon>
        <taxon>Bacillota</taxon>
        <taxon>Erysipelotrichia</taxon>
        <taxon>Erysipelotrichales</taxon>
        <taxon>Erysipelotrichales incertae sedis</taxon>
    </lineage>
</organism>
<dbReference type="PROSITE" id="PS51000">
    <property type="entry name" value="HTH_DEOR_2"/>
    <property type="match status" value="1"/>
</dbReference>
<dbReference type="PRINTS" id="PR00037">
    <property type="entry name" value="HTHLACR"/>
</dbReference>
<keyword evidence="4" id="KW-0238">DNA-binding</keyword>
<feature type="domain" description="HTH deoR-type" evidence="3">
    <location>
        <begin position="3"/>
        <end position="58"/>
    </location>
</feature>
<comment type="caution">
    <text evidence="4">The sequence shown here is derived from an EMBL/GenBank/DDBJ whole genome shotgun (WGS) entry which is preliminary data.</text>
</comment>
<proteinExistence type="predicted"/>
<dbReference type="PANTHER" id="PTHR30363">
    <property type="entry name" value="HTH-TYPE TRANSCRIPTIONAL REGULATOR SRLR-RELATED"/>
    <property type="match status" value="1"/>
</dbReference>
<evidence type="ECO:0000256" key="1">
    <source>
        <dbReference type="ARBA" id="ARBA00023015"/>
    </source>
</evidence>
<dbReference type="InterPro" id="IPR001034">
    <property type="entry name" value="DeoR_HTH"/>
</dbReference>
<dbReference type="SMART" id="SM01134">
    <property type="entry name" value="DeoRC"/>
    <property type="match status" value="1"/>
</dbReference>
<sequence>MLQQERHNQILARLNLEGQVRVKDLSKDFNVTEDCIRKDLNILEKANKLKRIHGGATCMRSNLHTVNVSQRRDVRVEEKKAIALKAIELIKPGMMIFLDISTVTLEIAKLIYQRNLKITVVTNMIDIMEIFTRDCNTNLIFIGGELNRARDGFIGAITIEQIKKYMFDLSFLGVVGIDVFNNKVATYDINDGLTKKEVLNASRKCYMAGETIKFELDGNYLFGDISDFSGYICEGGLDSRIENKLKDIGIEII</sequence>
<keyword evidence="1" id="KW-0805">Transcription regulation</keyword>